<keyword evidence="3 5" id="KW-1133">Transmembrane helix</keyword>
<sequence length="347" mass="39630">MWGEKMHVKEKDYQFLKPIGAWFTMLIPIVIGYYTNNFDIQSLGVLGAFSFHIFQIDKSVIYNLEMVALHGIALVIAFYAGINSSYNVWIIPFVILIFAFILHLVTSIYDIPRPKYFFVMVFYIIGTNFKTDSWIEALNLSKYLLVGIFSALLMAFLVCLVRGFPNYKKGQNRFKLRLAECYRCTIQDEPRTILRAIHFSEILFISAYLSILLKSEHGYWILISSAAVLSGENVMRIKERSFDRILGSVVGAILGSILLRVPMSILGKTIVLSVLFALVIYFSKKNYMIANFFATPQAYMLTSLTAKFQYHDLGRYRLVDTVVGSLIALILVAIMEYGLAVAERKKQ</sequence>
<feature type="transmembrane region" description="Helical" evidence="5">
    <location>
        <begin position="265"/>
        <end position="282"/>
    </location>
</feature>
<dbReference type="AlphaFoldDB" id="A0A0R2KP60"/>
<accession>A0A0R2KP60</accession>
<protein>
    <recommendedName>
        <fullName evidence="6">Integral membrane bound transporter domain-containing protein</fullName>
    </recommendedName>
</protein>
<feature type="domain" description="Integral membrane bound transporter" evidence="6">
    <location>
        <begin position="207"/>
        <end position="330"/>
    </location>
</feature>
<evidence type="ECO:0000256" key="2">
    <source>
        <dbReference type="ARBA" id="ARBA00022692"/>
    </source>
</evidence>
<proteinExistence type="predicted"/>
<dbReference type="Proteomes" id="UP000051500">
    <property type="component" value="Unassembled WGS sequence"/>
</dbReference>
<keyword evidence="4 5" id="KW-0472">Membrane</keyword>
<dbReference type="Pfam" id="PF13515">
    <property type="entry name" value="FUSC_2"/>
    <property type="match status" value="1"/>
</dbReference>
<keyword evidence="2 5" id="KW-0812">Transmembrane</keyword>
<evidence type="ECO:0000256" key="5">
    <source>
        <dbReference type="SAM" id="Phobius"/>
    </source>
</evidence>
<feature type="transmembrane region" description="Helical" evidence="5">
    <location>
        <begin position="88"/>
        <end position="109"/>
    </location>
</feature>
<dbReference type="InterPro" id="IPR049453">
    <property type="entry name" value="Memb_transporter_dom"/>
</dbReference>
<feature type="transmembrane region" description="Helical" evidence="5">
    <location>
        <begin position="63"/>
        <end position="82"/>
    </location>
</feature>
<evidence type="ECO:0000256" key="4">
    <source>
        <dbReference type="ARBA" id="ARBA00023136"/>
    </source>
</evidence>
<name>A0A0R2KP60_9LACO</name>
<evidence type="ECO:0000313" key="8">
    <source>
        <dbReference type="Proteomes" id="UP000051500"/>
    </source>
</evidence>
<feature type="transmembrane region" description="Helical" evidence="5">
    <location>
        <begin position="242"/>
        <end position="259"/>
    </location>
</feature>
<dbReference type="eggNOG" id="COG1289">
    <property type="taxonomic scope" value="Bacteria"/>
</dbReference>
<feature type="transmembrane region" description="Helical" evidence="5">
    <location>
        <begin position="322"/>
        <end position="342"/>
    </location>
</feature>
<evidence type="ECO:0000256" key="1">
    <source>
        <dbReference type="ARBA" id="ARBA00004141"/>
    </source>
</evidence>
<evidence type="ECO:0000259" key="6">
    <source>
        <dbReference type="Pfam" id="PF13515"/>
    </source>
</evidence>
<feature type="transmembrane region" description="Helical" evidence="5">
    <location>
        <begin position="143"/>
        <end position="164"/>
    </location>
</feature>
<feature type="transmembrane region" description="Helical" evidence="5">
    <location>
        <begin position="289"/>
        <end position="310"/>
    </location>
</feature>
<dbReference type="PATRIC" id="fig|1122146.4.peg.746"/>
<gene>
    <name evidence="7" type="ORF">IV53_GL000716</name>
</gene>
<reference evidence="7 8" key="1">
    <citation type="journal article" date="2015" name="Genome Announc.">
        <title>Expanding the biotechnology potential of lactobacilli through comparative genomics of 213 strains and associated genera.</title>
        <authorList>
            <person name="Sun Z."/>
            <person name="Harris H.M."/>
            <person name="McCann A."/>
            <person name="Guo C."/>
            <person name="Argimon S."/>
            <person name="Zhang W."/>
            <person name="Yang X."/>
            <person name="Jeffery I.B."/>
            <person name="Cooney J.C."/>
            <person name="Kagawa T.F."/>
            <person name="Liu W."/>
            <person name="Song Y."/>
            <person name="Salvetti E."/>
            <person name="Wrobel A."/>
            <person name="Rasinkangas P."/>
            <person name="Parkhill J."/>
            <person name="Rea M.C."/>
            <person name="O'Sullivan O."/>
            <person name="Ritari J."/>
            <person name="Douillard F.P."/>
            <person name="Paul Ross R."/>
            <person name="Yang R."/>
            <person name="Briner A.E."/>
            <person name="Felis G.E."/>
            <person name="de Vos W.M."/>
            <person name="Barrangou R."/>
            <person name="Klaenhammer T.R."/>
            <person name="Caufield P.W."/>
            <person name="Cui Y."/>
            <person name="Zhang H."/>
            <person name="O'Toole P.W."/>
        </authorList>
    </citation>
    <scope>NUCLEOTIDE SEQUENCE [LARGE SCALE GENOMIC DNA]</scope>
    <source>
        <strain evidence="7 8">DSM 22408</strain>
    </source>
</reference>
<feature type="transmembrane region" description="Helical" evidence="5">
    <location>
        <begin position="15"/>
        <end position="34"/>
    </location>
</feature>
<keyword evidence="8" id="KW-1185">Reference proteome</keyword>
<comment type="subcellular location">
    <subcellularLocation>
        <location evidence="1">Membrane</location>
        <topology evidence="1">Multi-pass membrane protein</topology>
    </subcellularLocation>
</comment>
<dbReference type="EMBL" id="JQBZ01000025">
    <property type="protein sequence ID" value="KRN88748.1"/>
    <property type="molecule type" value="Genomic_DNA"/>
</dbReference>
<comment type="caution">
    <text evidence="7">The sequence shown here is derived from an EMBL/GenBank/DDBJ whole genome shotgun (WGS) entry which is preliminary data.</text>
</comment>
<evidence type="ECO:0000256" key="3">
    <source>
        <dbReference type="ARBA" id="ARBA00022989"/>
    </source>
</evidence>
<organism evidence="7 8">
    <name type="scientific">Ligilactobacillus ceti DSM 22408</name>
    <dbReference type="NCBI Taxonomy" id="1122146"/>
    <lineage>
        <taxon>Bacteria</taxon>
        <taxon>Bacillati</taxon>
        <taxon>Bacillota</taxon>
        <taxon>Bacilli</taxon>
        <taxon>Lactobacillales</taxon>
        <taxon>Lactobacillaceae</taxon>
        <taxon>Ligilactobacillus</taxon>
    </lineage>
</organism>
<dbReference type="GO" id="GO:0016020">
    <property type="term" value="C:membrane"/>
    <property type="evidence" value="ECO:0007669"/>
    <property type="project" value="UniProtKB-SubCell"/>
</dbReference>
<dbReference type="STRING" id="1122146.IV53_GL000716"/>
<evidence type="ECO:0000313" key="7">
    <source>
        <dbReference type="EMBL" id="KRN88748.1"/>
    </source>
</evidence>